<reference evidence="3" key="1">
    <citation type="submission" date="2017-10" db="EMBL/GenBank/DDBJ databases">
        <title>Rapid genome shrinkage in a self-fertile nematode reveals novel sperm competition proteins.</title>
        <authorList>
            <person name="Yin D."/>
            <person name="Schwarz E.M."/>
            <person name="Thomas C.G."/>
            <person name="Felde R.L."/>
            <person name="Korf I.F."/>
            <person name="Cutter A.D."/>
            <person name="Schartner C.M."/>
            <person name="Ralston E.J."/>
            <person name="Meyer B.J."/>
            <person name="Haag E.S."/>
        </authorList>
    </citation>
    <scope>NUCLEOTIDE SEQUENCE [LARGE SCALE GENOMIC DNA]</scope>
    <source>
        <strain evidence="3">JU1422</strain>
    </source>
</reference>
<keyword evidence="1" id="KW-0812">Transmembrane</keyword>
<proteinExistence type="predicted"/>
<protein>
    <submittedName>
        <fullName evidence="2">Uncharacterized protein</fullName>
    </submittedName>
</protein>
<dbReference type="EMBL" id="PDUG01000006">
    <property type="protein sequence ID" value="PIC17448.1"/>
    <property type="molecule type" value="Genomic_DNA"/>
</dbReference>
<evidence type="ECO:0000256" key="1">
    <source>
        <dbReference type="SAM" id="Phobius"/>
    </source>
</evidence>
<dbReference type="AlphaFoldDB" id="A0A2G5SR39"/>
<keyword evidence="3" id="KW-1185">Reference proteome</keyword>
<feature type="transmembrane region" description="Helical" evidence="1">
    <location>
        <begin position="20"/>
        <end position="40"/>
    </location>
</feature>
<accession>A0A2G5SR39</accession>
<evidence type="ECO:0000313" key="3">
    <source>
        <dbReference type="Proteomes" id="UP000230233"/>
    </source>
</evidence>
<name>A0A2G5SR39_9PELO</name>
<evidence type="ECO:0000313" key="2">
    <source>
        <dbReference type="EMBL" id="PIC17448.1"/>
    </source>
</evidence>
<dbReference type="Proteomes" id="UP000230233">
    <property type="component" value="Chromosome X"/>
</dbReference>
<keyword evidence="1" id="KW-1133">Transmembrane helix</keyword>
<keyword evidence="1" id="KW-0472">Membrane</keyword>
<comment type="caution">
    <text evidence="2">The sequence shown here is derived from an EMBL/GenBank/DDBJ whole genome shotgun (WGS) entry which is preliminary data.</text>
</comment>
<sequence length="106" mass="12013">MARMLRWPDVYDKPLSSADIVGSVVAMGNILVIILWLLFVRFHSYYIDHREPKKVITNHAASRSTDTDPPARHIIFEIVNVNEETDNAVENPVAAPEHFTTNIGKD</sequence>
<gene>
    <name evidence="2" type="primary">Cnig_chr_X.g23686</name>
    <name evidence="2" type="ORF">B9Z55_023686</name>
</gene>
<organism evidence="2 3">
    <name type="scientific">Caenorhabditis nigoni</name>
    <dbReference type="NCBI Taxonomy" id="1611254"/>
    <lineage>
        <taxon>Eukaryota</taxon>
        <taxon>Metazoa</taxon>
        <taxon>Ecdysozoa</taxon>
        <taxon>Nematoda</taxon>
        <taxon>Chromadorea</taxon>
        <taxon>Rhabditida</taxon>
        <taxon>Rhabditina</taxon>
        <taxon>Rhabditomorpha</taxon>
        <taxon>Rhabditoidea</taxon>
        <taxon>Rhabditidae</taxon>
        <taxon>Peloderinae</taxon>
        <taxon>Caenorhabditis</taxon>
    </lineage>
</organism>